<dbReference type="InterPro" id="IPR038268">
    <property type="entry name" value="RHH_sf"/>
</dbReference>
<dbReference type="Gene3D" id="1.10.3990.20">
    <property type="entry name" value="protein bp1543"/>
    <property type="match status" value="1"/>
</dbReference>
<gene>
    <name evidence="2" type="ORF">SAMN05216402_3233</name>
</gene>
<dbReference type="EMBL" id="FNKY01000001">
    <property type="protein sequence ID" value="SDR00946.1"/>
    <property type="molecule type" value="Genomic_DNA"/>
</dbReference>
<feature type="domain" description="Ribbon-helix-helix" evidence="1">
    <location>
        <begin position="13"/>
        <end position="67"/>
    </location>
</feature>
<dbReference type="Proteomes" id="UP000183471">
    <property type="component" value="Unassembled WGS sequence"/>
</dbReference>
<accession>A0ABY0TLA7</accession>
<evidence type="ECO:0000259" key="1">
    <source>
        <dbReference type="Pfam" id="PF13467"/>
    </source>
</evidence>
<dbReference type="Pfam" id="PF13467">
    <property type="entry name" value="RHH_4"/>
    <property type="match status" value="1"/>
</dbReference>
<evidence type="ECO:0000313" key="2">
    <source>
        <dbReference type="EMBL" id="SDR00946.1"/>
    </source>
</evidence>
<reference evidence="2 3" key="1">
    <citation type="submission" date="2016-10" db="EMBL/GenBank/DDBJ databases">
        <authorList>
            <person name="Varghese N."/>
            <person name="Submissions S."/>
        </authorList>
    </citation>
    <scope>NUCLEOTIDE SEQUENCE [LARGE SCALE GENOMIC DNA]</scope>
    <source>
        <strain evidence="2 3">Nl1</strain>
    </source>
</reference>
<name>A0ABY0TLA7_9PROT</name>
<comment type="caution">
    <text evidence="2">The sequence shown here is derived from an EMBL/GenBank/DDBJ whole genome shotgun (WGS) entry which is preliminary data.</text>
</comment>
<evidence type="ECO:0000313" key="3">
    <source>
        <dbReference type="Proteomes" id="UP000183471"/>
    </source>
</evidence>
<dbReference type="InterPro" id="IPR027373">
    <property type="entry name" value="RHH_dom"/>
</dbReference>
<proteinExistence type="predicted"/>
<protein>
    <submittedName>
        <fullName evidence="2">Ribbon-helix-helix domain-containing protein</fullName>
    </submittedName>
</protein>
<dbReference type="RefSeq" id="WP_074634028.1">
    <property type="nucleotide sequence ID" value="NZ_FNKY01000001.1"/>
</dbReference>
<organism evidence="2 3">
    <name type="scientific">Nitrosospira multiformis</name>
    <dbReference type="NCBI Taxonomy" id="1231"/>
    <lineage>
        <taxon>Bacteria</taxon>
        <taxon>Pseudomonadati</taxon>
        <taxon>Pseudomonadota</taxon>
        <taxon>Betaproteobacteria</taxon>
        <taxon>Nitrosomonadales</taxon>
        <taxon>Nitrosomonadaceae</taxon>
        <taxon>Nitrosospira</taxon>
    </lineage>
</organism>
<sequence>MTELRMRTLELANGHRTGIRLDPATWQAVEWIAGQQKRKWPEWVREQLEKHPNADNRTAVIRAAAMDTMLLETTLAERSTTLDSIAEGHPLLRYSAMMNDEEFAESMRAGIIDGSEEMGGFTLHAGKDEFGQYCLWFENHLKGWPNLVIPMPEEEKK</sequence>
<keyword evidence="3" id="KW-1185">Reference proteome</keyword>